<proteinExistence type="predicted"/>
<reference evidence="3 4" key="1">
    <citation type="submission" date="2018-11" db="EMBL/GenBank/DDBJ databases">
        <title>Lysobacter cryohumiis sp. nov., isolated from soil in the Tianshan Mountains, Xinjiang, China.</title>
        <authorList>
            <person name="Luo Y."/>
            <person name="Sheng H."/>
        </authorList>
    </citation>
    <scope>NUCLEOTIDE SEQUENCE [LARGE SCALE GENOMIC DNA]</scope>
    <source>
        <strain evidence="3 4">ZS60</strain>
    </source>
</reference>
<keyword evidence="2" id="KW-1133">Transmembrane helix</keyword>
<accession>A0A3M8SUD2</accession>
<evidence type="ECO:0000256" key="2">
    <source>
        <dbReference type="SAM" id="Phobius"/>
    </source>
</evidence>
<keyword evidence="4" id="KW-1185">Reference proteome</keyword>
<keyword evidence="2" id="KW-0812">Transmembrane</keyword>
<dbReference type="AlphaFoldDB" id="A0A3M8SUD2"/>
<evidence type="ECO:0000256" key="1">
    <source>
        <dbReference type="SAM" id="MobiDB-lite"/>
    </source>
</evidence>
<evidence type="ECO:0000313" key="3">
    <source>
        <dbReference type="EMBL" id="RNF82844.1"/>
    </source>
</evidence>
<dbReference type="EMBL" id="RIBS01000006">
    <property type="protein sequence ID" value="RNF82844.1"/>
    <property type="molecule type" value="Genomic_DNA"/>
</dbReference>
<gene>
    <name evidence="3" type="ORF">EER27_13115</name>
</gene>
<feature type="transmembrane region" description="Helical" evidence="2">
    <location>
        <begin position="61"/>
        <end position="80"/>
    </location>
</feature>
<sequence>MSPFDNDHRDPPRDAADDHHDAAADWAALGEDWREQQVAGVDLDALRDEVSRSRRRLRRAMLMELGWTVIAIALCAWSFLHPTKAAIPTPLSAGLIVFVVAFQGWSLWIRCRQVSDSGLTASAQVELEIARADTWTRYRRVSAWLSTVMLLGVVAMAWWDLATPEADARQQMVELHRHAGALTSAVIMVVGYAGWACWRAYRNRARLQRLHRLRAELADE</sequence>
<organism evidence="3 4">
    <name type="scientific">Montanilutibacter psychrotolerans</name>
    <dbReference type="NCBI Taxonomy" id="1327343"/>
    <lineage>
        <taxon>Bacteria</taxon>
        <taxon>Pseudomonadati</taxon>
        <taxon>Pseudomonadota</taxon>
        <taxon>Gammaproteobacteria</taxon>
        <taxon>Lysobacterales</taxon>
        <taxon>Lysobacteraceae</taxon>
        <taxon>Montanilutibacter</taxon>
    </lineage>
</organism>
<protein>
    <recommendedName>
        <fullName evidence="5">Transmembrane protein</fullName>
    </recommendedName>
</protein>
<comment type="caution">
    <text evidence="3">The sequence shown here is derived from an EMBL/GenBank/DDBJ whole genome shotgun (WGS) entry which is preliminary data.</text>
</comment>
<dbReference type="Proteomes" id="UP000267049">
    <property type="component" value="Unassembled WGS sequence"/>
</dbReference>
<name>A0A3M8SUD2_9GAMM</name>
<feature type="transmembrane region" description="Helical" evidence="2">
    <location>
        <begin position="179"/>
        <end position="201"/>
    </location>
</feature>
<evidence type="ECO:0008006" key="5">
    <source>
        <dbReference type="Google" id="ProtNLM"/>
    </source>
</evidence>
<evidence type="ECO:0000313" key="4">
    <source>
        <dbReference type="Proteomes" id="UP000267049"/>
    </source>
</evidence>
<feature type="transmembrane region" description="Helical" evidence="2">
    <location>
        <begin position="86"/>
        <end position="108"/>
    </location>
</feature>
<dbReference type="RefSeq" id="WP_123088577.1">
    <property type="nucleotide sequence ID" value="NZ_RIBS01000006.1"/>
</dbReference>
<keyword evidence="2" id="KW-0472">Membrane</keyword>
<feature type="region of interest" description="Disordered" evidence="1">
    <location>
        <begin position="1"/>
        <end position="21"/>
    </location>
</feature>
<feature type="transmembrane region" description="Helical" evidence="2">
    <location>
        <begin position="141"/>
        <end position="159"/>
    </location>
</feature>
<dbReference type="OrthoDB" id="5966594at2"/>